<evidence type="ECO:0000313" key="2">
    <source>
        <dbReference type="EMBL" id="TPE56757.1"/>
    </source>
</evidence>
<organism evidence="2 3">
    <name type="scientific">[Mycoplasma] falconis</name>
    <dbReference type="NCBI Taxonomy" id="92403"/>
    <lineage>
        <taxon>Bacteria</taxon>
        <taxon>Bacillati</taxon>
        <taxon>Mycoplasmatota</taxon>
        <taxon>Mycoplasmoidales</taxon>
        <taxon>Metamycoplasmataceae</taxon>
        <taxon>Metamycoplasma</taxon>
    </lineage>
</organism>
<proteinExistence type="predicted"/>
<dbReference type="EMBL" id="VFSS01000012">
    <property type="protein sequence ID" value="TPE56757.1"/>
    <property type="molecule type" value="Genomic_DNA"/>
</dbReference>
<reference evidence="2 3" key="1">
    <citation type="submission" date="2019-06" db="EMBL/GenBank/DDBJ databases">
        <title>Mycoplasma falconis type strain whole genome sequence.</title>
        <authorList>
            <person name="Spergser J."/>
        </authorList>
    </citation>
    <scope>NUCLEOTIDE SEQUENCE [LARGE SCALE GENOMIC DNA]</scope>
    <source>
        <strain evidence="2 3">ATCC 51372</strain>
    </source>
</reference>
<gene>
    <name evidence="2" type="ORF">FJO69_02710</name>
</gene>
<accession>A0A501X8Q4</accession>
<comment type="caution">
    <text evidence="2">The sequence shown here is derived from an EMBL/GenBank/DDBJ whole genome shotgun (WGS) entry which is preliminary data.</text>
</comment>
<dbReference type="AlphaFoldDB" id="A0A501X8Q4"/>
<dbReference type="InterPro" id="IPR058660">
    <property type="entry name" value="WHD_DnaB"/>
</dbReference>
<feature type="domain" description="Replicative helicase loading/DNA remodeling protein DnaB N-terminal winged helix" evidence="1">
    <location>
        <begin position="5"/>
        <end position="194"/>
    </location>
</feature>
<sequence length="281" mass="33122">MSYFYIDANSYINNNDLENLRLFYLPLVGRDSICLYEHLLDLFNIYNRQEKHFLAETSEHLVIDQQLLLECRYKLEAYGLIKTYENNQGIEILFLIKPLSANEIATHSYFANQLIKKCGKEKFEKLINAKGHFTLDKSNFKEVSKKYYEVFELESISNDKLDFDFVVKNLEDLKDTLTPKQFIETYTQKDISLTQAKMLHELKLMNFNTSVINLFIWYSIRVNNAVVCKFIDKIAKDFASKKIFEKTLVEIELNQAFLSKQIKIHNTEDFISDVESDELSF</sequence>
<name>A0A501X8Q4_9BACT</name>
<protein>
    <recommendedName>
        <fullName evidence="1">Replicative helicase loading/DNA remodeling protein DnaB N-terminal winged helix domain-containing protein</fullName>
    </recommendedName>
</protein>
<evidence type="ECO:0000259" key="1">
    <source>
        <dbReference type="Pfam" id="PF25888"/>
    </source>
</evidence>
<evidence type="ECO:0000313" key="3">
    <source>
        <dbReference type="Proteomes" id="UP000319776"/>
    </source>
</evidence>
<dbReference type="Pfam" id="PF25888">
    <property type="entry name" value="WHD_DnaB"/>
    <property type="match status" value="1"/>
</dbReference>
<dbReference type="Proteomes" id="UP000319776">
    <property type="component" value="Unassembled WGS sequence"/>
</dbReference>
<keyword evidence="3" id="KW-1185">Reference proteome</keyword>
<dbReference type="OrthoDB" id="395744at2"/>
<dbReference type="RefSeq" id="WP_140781533.1">
    <property type="nucleotide sequence ID" value="NZ_VFSS01000012.1"/>
</dbReference>